<evidence type="ECO:0000313" key="2">
    <source>
        <dbReference type="Proteomes" id="UP001596220"/>
    </source>
</evidence>
<accession>A0ABW1P4Q0</accession>
<dbReference type="RefSeq" id="WP_380636527.1">
    <property type="nucleotide sequence ID" value="NZ_JBHSQO010000013.1"/>
</dbReference>
<name>A0ABW1P4Q0_9PSEU</name>
<sequence length="83" mass="9180">MNSRAIKKYGEFIGAMDMVEEAFRAVDAVIELVDDGAAEGGGWTTPSRDELKALRRKAFEALDAVRVKAKKHEGDLVSREWAV</sequence>
<organism evidence="1 2">
    <name type="scientific">Saccharothrix lopnurensis</name>
    <dbReference type="NCBI Taxonomy" id="1670621"/>
    <lineage>
        <taxon>Bacteria</taxon>
        <taxon>Bacillati</taxon>
        <taxon>Actinomycetota</taxon>
        <taxon>Actinomycetes</taxon>
        <taxon>Pseudonocardiales</taxon>
        <taxon>Pseudonocardiaceae</taxon>
        <taxon>Saccharothrix</taxon>
    </lineage>
</organism>
<keyword evidence="2" id="KW-1185">Reference proteome</keyword>
<comment type="caution">
    <text evidence="1">The sequence shown here is derived from an EMBL/GenBank/DDBJ whole genome shotgun (WGS) entry which is preliminary data.</text>
</comment>
<proteinExistence type="predicted"/>
<reference evidence="2" key="1">
    <citation type="journal article" date="2019" name="Int. J. Syst. Evol. Microbiol.">
        <title>The Global Catalogue of Microorganisms (GCM) 10K type strain sequencing project: providing services to taxonomists for standard genome sequencing and annotation.</title>
        <authorList>
            <consortium name="The Broad Institute Genomics Platform"/>
            <consortium name="The Broad Institute Genome Sequencing Center for Infectious Disease"/>
            <person name="Wu L."/>
            <person name="Ma J."/>
        </authorList>
    </citation>
    <scope>NUCLEOTIDE SEQUENCE [LARGE SCALE GENOMIC DNA]</scope>
    <source>
        <strain evidence="2">CGMCC 4.7246</strain>
    </source>
</reference>
<dbReference type="EMBL" id="JBHSQO010000013">
    <property type="protein sequence ID" value="MFC6090564.1"/>
    <property type="molecule type" value="Genomic_DNA"/>
</dbReference>
<gene>
    <name evidence="1" type="ORF">ACFP3R_14860</name>
</gene>
<evidence type="ECO:0000313" key="1">
    <source>
        <dbReference type="EMBL" id="MFC6090564.1"/>
    </source>
</evidence>
<protein>
    <submittedName>
        <fullName evidence="1">Uncharacterized protein</fullName>
    </submittedName>
</protein>
<dbReference type="Proteomes" id="UP001596220">
    <property type="component" value="Unassembled WGS sequence"/>
</dbReference>